<keyword evidence="2" id="KW-1185">Reference proteome</keyword>
<dbReference type="AlphaFoldDB" id="A0A836LCX9"/>
<protein>
    <submittedName>
        <fullName evidence="1">Uncharacterized protein</fullName>
    </submittedName>
</protein>
<proteinExistence type="predicted"/>
<dbReference type="Proteomes" id="UP000674318">
    <property type="component" value="Chromosome 21"/>
</dbReference>
<dbReference type="KEGG" id="phet:94291204"/>
<accession>A0A836LCX9</accession>
<dbReference type="EMBL" id="JAFJZO010000021">
    <property type="protein sequence ID" value="KAG5505822.1"/>
    <property type="molecule type" value="Genomic_DNA"/>
</dbReference>
<dbReference type="GeneID" id="94291204"/>
<organism evidence="1 2">
    <name type="scientific">Porcisia hertigi</name>
    <dbReference type="NCBI Taxonomy" id="2761500"/>
    <lineage>
        <taxon>Eukaryota</taxon>
        <taxon>Discoba</taxon>
        <taxon>Euglenozoa</taxon>
        <taxon>Kinetoplastea</taxon>
        <taxon>Metakinetoplastina</taxon>
        <taxon>Trypanosomatida</taxon>
        <taxon>Trypanosomatidae</taxon>
        <taxon>Leishmaniinae</taxon>
        <taxon>Porcisia</taxon>
    </lineage>
</organism>
<evidence type="ECO:0000313" key="1">
    <source>
        <dbReference type="EMBL" id="KAG5505822.1"/>
    </source>
</evidence>
<gene>
    <name evidence="1" type="ORF">JKF63_05158</name>
</gene>
<comment type="caution">
    <text evidence="1">The sequence shown here is derived from an EMBL/GenBank/DDBJ whole genome shotgun (WGS) entry which is preliminary data.</text>
</comment>
<evidence type="ECO:0000313" key="2">
    <source>
        <dbReference type="Proteomes" id="UP000674318"/>
    </source>
</evidence>
<dbReference type="RefSeq" id="XP_067757490.1">
    <property type="nucleotide sequence ID" value="XM_067901127.1"/>
</dbReference>
<name>A0A836LCX9_9TRYP</name>
<reference evidence="1 2" key="1">
    <citation type="submission" date="2021-02" db="EMBL/GenBank/DDBJ databases">
        <title>Porcisia hertigi Genome sequencing and assembly.</title>
        <authorList>
            <person name="Almutairi H."/>
            <person name="Gatherer D."/>
        </authorList>
    </citation>
    <scope>NUCLEOTIDE SEQUENCE [LARGE SCALE GENOMIC DNA]</scope>
    <source>
        <strain evidence="1 2">C119</strain>
    </source>
</reference>
<sequence>MSSTQQRRSLTAEEREHSLEVLASLLASTFDGHVSTVDVHRALRGGDASDSGDVDASWQVQMMECADKRNIGEASEEAHRGSQKWICPMCETVNWALEARKALRKRQEDFSLDLPLPVMLTLRCECCGYDGNIVPS</sequence>
<dbReference type="OrthoDB" id="263326at2759"/>